<dbReference type="EMBL" id="KK114908">
    <property type="protein sequence ID" value="KFM63685.1"/>
    <property type="molecule type" value="Genomic_DNA"/>
</dbReference>
<protein>
    <submittedName>
        <fullName evidence="1">Copia protein</fullName>
    </submittedName>
</protein>
<dbReference type="Proteomes" id="UP000054359">
    <property type="component" value="Unassembled WGS sequence"/>
</dbReference>
<keyword evidence="2" id="KW-1185">Reference proteome</keyword>
<accession>A0A087TEZ6</accession>
<gene>
    <name evidence="1" type="ORF">X975_03235</name>
</gene>
<evidence type="ECO:0000313" key="2">
    <source>
        <dbReference type="Proteomes" id="UP000054359"/>
    </source>
</evidence>
<dbReference type="STRING" id="407821.A0A087TEZ6"/>
<feature type="non-terminal residue" evidence="1">
    <location>
        <position position="110"/>
    </location>
</feature>
<evidence type="ECO:0000313" key="1">
    <source>
        <dbReference type="EMBL" id="KFM63685.1"/>
    </source>
</evidence>
<dbReference type="AlphaFoldDB" id="A0A087TEZ6"/>
<name>A0A087TEZ6_STEMI</name>
<reference evidence="1 2" key="1">
    <citation type="submission" date="2013-11" db="EMBL/GenBank/DDBJ databases">
        <title>Genome sequencing of Stegodyphus mimosarum.</title>
        <authorList>
            <person name="Bechsgaard J."/>
        </authorList>
    </citation>
    <scope>NUCLEOTIDE SEQUENCE [LARGE SCALE GENOMIC DNA]</scope>
</reference>
<sequence length="110" mass="13081">MEAELLAFCECACEIKWYIFLLEELGQDDLIDKSTEIKTDCQALIDWIKKPKQSSNSRHINRKYFFVKDQYETNQIIPQFVCSQNQEADILTKYLPRVKQKDELLKYGHD</sequence>
<organism evidence="1 2">
    <name type="scientific">Stegodyphus mimosarum</name>
    <name type="common">African social velvet spider</name>
    <dbReference type="NCBI Taxonomy" id="407821"/>
    <lineage>
        <taxon>Eukaryota</taxon>
        <taxon>Metazoa</taxon>
        <taxon>Ecdysozoa</taxon>
        <taxon>Arthropoda</taxon>
        <taxon>Chelicerata</taxon>
        <taxon>Arachnida</taxon>
        <taxon>Araneae</taxon>
        <taxon>Araneomorphae</taxon>
        <taxon>Entelegynae</taxon>
        <taxon>Eresoidea</taxon>
        <taxon>Eresidae</taxon>
        <taxon>Stegodyphus</taxon>
    </lineage>
</organism>
<dbReference type="CDD" id="cd09272">
    <property type="entry name" value="RNase_HI_RT_Ty1"/>
    <property type="match status" value="1"/>
</dbReference>
<dbReference type="OrthoDB" id="6436874at2759"/>
<proteinExistence type="predicted"/>